<reference evidence="1" key="2">
    <citation type="journal article" date="2023" name="Int. J. Mol. Sci.">
        <title>De Novo Assembly and Annotation of 11 Diverse Shrub Willow (Salix) Genomes Reveals Novel Gene Organization in Sex-Linked Regions.</title>
        <authorList>
            <person name="Hyden B."/>
            <person name="Feng K."/>
            <person name="Yates T.B."/>
            <person name="Jawdy S."/>
            <person name="Cereghino C."/>
            <person name="Smart L.B."/>
            <person name="Muchero W."/>
        </authorList>
    </citation>
    <scope>NUCLEOTIDE SEQUENCE</scope>
    <source>
        <tissue evidence="1">Shoot tip</tissue>
    </source>
</reference>
<dbReference type="EMBL" id="JAPFFI010000008">
    <property type="protein sequence ID" value="KAJ6385993.1"/>
    <property type="molecule type" value="Genomic_DNA"/>
</dbReference>
<evidence type="ECO:0000313" key="1">
    <source>
        <dbReference type="EMBL" id="KAJ6385993.1"/>
    </source>
</evidence>
<accession>A0ABQ9BMS5</accession>
<gene>
    <name evidence="1" type="ORF">OIU77_029036</name>
</gene>
<dbReference type="Proteomes" id="UP001141253">
    <property type="component" value="Chromosome 9"/>
</dbReference>
<name>A0ABQ9BMS5_9ROSI</name>
<protein>
    <submittedName>
        <fullName evidence="1">Uncharacterized protein</fullName>
    </submittedName>
</protein>
<reference evidence="1" key="1">
    <citation type="submission" date="2022-10" db="EMBL/GenBank/DDBJ databases">
        <authorList>
            <person name="Hyden B.L."/>
            <person name="Feng K."/>
            <person name="Yates T."/>
            <person name="Jawdy S."/>
            <person name="Smart L.B."/>
            <person name="Muchero W."/>
        </authorList>
    </citation>
    <scope>NUCLEOTIDE SEQUENCE</scope>
    <source>
        <tissue evidence="1">Shoot tip</tissue>
    </source>
</reference>
<sequence>MLQRILTVLASHKSKNTIKCPWSAEAHAQAQAHTCMHTEIHAQAYTCFHTKVYTFHLISFRTVLSDMEQYSEHFVNGVCLFELHMKHDKAALTLSCPPSY</sequence>
<comment type="caution">
    <text evidence="1">The sequence shown here is derived from an EMBL/GenBank/DDBJ whole genome shotgun (WGS) entry which is preliminary data.</text>
</comment>
<proteinExistence type="predicted"/>
<evidence type="ECO:0000313" key="2">
    <source>
        <dbReference type="Proteomes" id="UP001141253"/>
    </source>
</evidence>
<keyword evidence="2" id="KW-1185">Reference proteome</keyword>
<organism evidence="1 2">
    <name type="scientific">Salix suchowensis</name>
    <dbReference type="NCBI Taxonomy" id="1278906"/>
    <lineage>
        <taxon>Eukaryota</taxon>
        <taxon>Viridiplantae</taxon>
        <taxon>Streptophyta</taxon>
        <taxon>Embryophyta</taxon>
        <taxon>Tracheophyta</taxon>
        <taxon>Spermatophyta</taxon>
        <taxon>Magnoliopsida</taxon>
        <taxon>eudicotyledons</taxon>
        <taxon>Gunneridae</taxon>
        <taxon>Pentapetalae</taxon>
        <taxon>rosids</taxon>
        <taxon>fabids</taxon>
        <taxon>Malpighiales</taxon>
        <taxon>Salicaceae</taxon>
        <taxon>Saliceae</taxon>
        <taxon>Salix</taxon>
    </lineage>
</organism>